<dbReference type="AlphaFoldDB" id="A0A660SLI2"/>
<dbReference type="Pfam" id="PF22458">
    <property type="entry name" value="RsmF-B_ferredox"/>
    <property type="match status" value="1"/>
</dbReference>
<keyword evidence="7 14" id="KW-0489">Methyltransferase</keyword>
<dbReference type="EC" id="2.1.1.176" evidence="4"/>
<evidence type="ECO:0000256" key="13">
    <source>
        <dbReference type="ARBA" id="ARBA00047283"/>
    </source>
</evidence>
<evidence type="ECO:0000313" key="16">
    <source>
        <dbReference type="EMBL" id="RKX70810.1"/>
    </source>
</evidence>
<comment type="caution">
    <text evidence="16">The sequence shown here is derived from an EMBL/GenBank/DDBJ whole genome shotgun (WGS) entry which is preliminary data.</text>
</comment>
<organism evidence="16 17">
    <name type="scientific">candidate division TA06 bacterium</name>
    <dbReference type="NCBI Taxonomy" id="2250710"/>
    <lineage>
        <taxon>Bacteria</taxon>
        <taxon>Bacteria division TA06</taxon>
    </lineage>
</organism>
<dbReference type="Gene3D" id="3.40.50.150">
    <property type="entry name" value="Vaccinia Virus protein VP39"/>
    <property type="match status" value="1"/>
</dbReference>
<evidence type="ECO:0000256" key="8">
    <source>
        <dbReference type="ARBA" id="ARBA00022679"/>
    </source>
</evidence>
<keyword evidence="10 14" id="KW-0694">RNA-binding</keyword>
<evidence type="ECO:0000256" key="9">
    <source>
        <dbReference type="ARBA" id="ARBA00022691"/>
    </source>
</evidence>
<feature type="binding site" evidence="14">
    <location>
        <position position="203"/>
    </location>
    <ligand>
        <name>S-adenosyl-L-methionine</name>
        <dbReference type="ChEBI" id="CHEBI:59789"/>
    </ligand>
</feature>
<feature type="non-terminal residue" evidence="16">
    <location>
        <position position="1"/>
    </location>
</feature>
<protein>
    <recommendedName>
        <fullName evidence="4">16S rRNA (cytosine(967)-C(5))-methyltransferase</fullName>
        <ecNumber evidence="4">2.1.1.176</ecNumber>
    </recommendedName>
    <alternativeName>
        <fullName evidence="11">16S rRNA m5C967 methyltransferase</fullName>
    </alternativeName>
    <alternativeName>
        <fullName evidence="12">rRNA (cytosine-C(5)-)-methyltransferase RsmB</fullName>
    </alternativeName>
</protein>
<dbReference type="InterPro" id="IPR023267">
    <property type="entry name" value="RCMT"/>
</dbReference>
<feature type="binding site" evidence="14">
    <location>
        <position position="160"/>
    </location>
    <ligand>
        <name>S-adenosyl-L-methionine</name>
        <dbReference type="ChEBI" id="CHEBI:59789"/>
    </ligand>
</feature>
<dbReference type="GO" id="GO:0001510">
    <property type="term" value="P:RNA methylation"/>
    <property type="evidence" value="ECO:0007669"/>
    <property type="project" value="InterPro"/>
</dbReference>
<dbReference type="GO" id="GO:0003723">
    <property type="term" value="F:RNA binding"/>
    <property type="evidence" value="ECO:0007669"/>
    <property type="project" value="UniProtKB-UniRule"/>
</dbReference>
<evidence type="ECO:0000256" key="14">
    <source>
        <dbReference type="PROSITE-ProRule" id="PRU01023"/>
    </source>
</evidence>
<dbReference type="PANTHER" id="PTHR22807">
    <property type="entry name" value="NOP2 YEAST -RELATED NOL1/NOP2/FMU SUN DOMAIN-CONTAINING"/>
    <property type="match status" value="1"/>
</dbReference>
<comment type="similarity">
    <text evidence="3 14">Belongs to the class I-like SAM-binding methyltransferase superfamily. RsmB/NOP family.</text>
</comment>
<evidence type="ECO:0000256" key="11">
    <source>
        <dbReference type="ARBA" id="ARBA00030399"/>
    </source>
</evidence>
<dbReference type="GO" id="GO:0008173">
    <property type="term" value="F:RNA methyltransferase activity"/>
    <property type="evidence" value="ECO:0007669"/>
    <property type="project" value="InterPro"/>
</dbReference>
<dbReference type="EMBL" id="QNBD01000117">
    <property type="protein sequence ID" value="RKX70810.1"/>
    <property type="molecule type" value="Genomic_DNA"/>
</dbReference>
<keyword evidence="8 14" id="KW-0808">Transferase</keyword>
<dbReference type="SUPFAM" id="SSF53335">
    <property type="entry name" value="S-adenosyl-L-methionine-dependent methyltransferases"/>
    <property type="match status" value="1"/>
</dbReference>
<dbReference type="InterPro" id="IPR001678">
    <property type="entry name" value="MeTrfase_RsmB-F_NOP2_dom"/>
</dbReference>
<dbReference type="PANTHER" id="PTHR22807:SF53">
    <property type="entry name" value="RIBOSOMAL RNA SMALL SUBUNIT METHYLTRANSFERASE B-RELATED"/>
    <property type="match status" value="1"/>
</dbReference>
<evidence type="ECO:0000256" key="4">
    <source>
        <dbReference type="ARBA" id="ARBA00012140"/>
    </source>
</evidence>
<feature type="binding site" evidence="14">
    <location>
        <position position="187"/>
    </location>
    <ligand>
        <name>S-adenosyl-L-methionine</name>
        <dbReference type="ChEBI" id="CHEBI:59789"/>
    </ligand>
</feature>
<comment type="subcellular location">
    <subcellularLocation>
        <location evidence="2">Cytoplasm</location>
    </subcellularLocation>
</comment>
<evidence type="ECO:0000256" key="2">
    <source>
        <dbReference type="ARBA" id="ARBA00004496"/>
    </source>
</evidence>
<dbReference type="PRINTS" id="PR02008">
    <property type="entry name" value="RCMTFAMILY"/>
</dbReference>
<evidence type="ECO:0000256" key="6">
    <source>
        <dbReference type="ARBA" id="ARBA00022552"/>
    </source>
</evidence>
<feature type="domain" description="SAM-dependent MTase RsmB/NOP-type" evidence="15">
    <location>
        <begin position="46"/>
        <end position="315"/>
    </location>
</feature>
<sequence>SYIRERNSIKLPDDCQAHYLSIKHSFPQCMIESWLSEYGTENTIKMCEYFNRPANLHLRFDPDKISFEGFAEHLMKRNVKFSRSKFFPYIVKLMSNFRFLDDPLFQKGYYYIQDESTTLPVMLLAPKEKDKVLDLCAAPGGKTLLISAIMHNKGKIIANDIDKRRMRLLRENVQRIKCSNIEFSERDATTFSVDSKFDKILLDVPCSGWGAMQKKPEIRFQNRNRLKSLIPLQKRILDNASKLVRNDGIIVYSTCTLNPDENEKQIENFLELHNEFYLEKPDNFVEKSLITNSYVKSYPFKHNIDGTFSALLRKR</sequence>
<keyword evidence="5" id="KW-0963">Cytoplasm</keyword>
<evidence type="ECO:0000256" key="1">
    <source>
        <dbReference type="ARBA" id="ARBA00002724"/>
    </source>
</evidence>
<dbReference type="PROSITE" id="PS01153">
    <property type="entry name" value="NOL1_NOP2_SUN"/>
    <property type="match status" value="1"/>
</dbReference>
<keyword evidence="6" id="KW-0698">rRNA processing</keyword>
<evidence type="ECO:0000259" key="15">
    <source>
        <dbReference type="PROSITE" id="PS51686"/>
    </source>
</evidence>
<dbReference type="Proteomes" id="UP000271125">
    <property type="component" value="Unassembled WGS sequence"/>
</dbReference>
<keyword evidence="9 14" id="KW-0949">S-adenosyl-L-methionine</keyword>
<evidence type="ECO:0000256" key="12">
    <source>
        <dbReference type="ARBA" id="ARBA00031088"/>
    </source>
</evidence>
<accession>A0A660SLI2</accession>
<reference evidence="16 17" key="1">
    <citation type="submission" date="2018-06" db="EMBL/GenBank/DDBJ databases">
        <title>Extensive metabolic versatility and redundancy in microbially diverse, dynamic hydrothermal sediments.</title>
        <authorList>
            <person name="Dombrowski N."/>
            <person name="Teske A."/>
            <person name="Baker B.J."/>
        </authorList>
    </citation>
    <scope>NUCLEOTIDE SEQUENCE [LARGE SCALE GENOMIC DNA]</scope>
    <source>
        <strain evidence="16">B10_G13</strain>
    </source>
</reference>
<dbReference type="GO" id="GO:0005737">
    <property type="term" value="C:cytoplasm"/>
    <property type="evidence" value="ECO:0007669"/>
    <property type="project" value="UniProtKB-SubCell"/>
</dbReference>
<feature type="binding site" evidence="14">
    <location>
        <begin position="136"/>
        <end position="142"/>
    </location>
    <ligand>
        <name>S-adenosyl-L-methionine</name>
        <dbReference type="ChEBI" id="CHEBI:59789"/>
    </ligand>
</feature>
<proteinExistence type="inferred from homology"/>
<evidence type="ECO:0000256" key="7">
    <source>
        <dbReference type="ARBA" id="ARBA00022603"/>
    </source>
</evidence>
<feature type="active site" description="Nucleophile" evidence="14">
    <location>
        <position position="255"/>
    </location>
</feature>
<dbReference type="InterPro" id="IPR029063">
    <property type="entry name" value="SAM-dependent_MTases_sf"/>
</dbReference>
<dbReference type="FunFam" id="3.40.50.150:FF:000022">
    <property type="entry name" value="Ribosomal RNA small subunit methyltransferase B"/>
    <property type="match status" value="1"/>
</dbReference>
<dbReference type="PROSITE" id="PS51686">
    <property type="entry name" value="SAM_MT_RSMB_NOP"/>
    <property type="match status" value="1"/>
</dbReference>
<dbReference type="InterPro" id="IPR049560">
    <property type="entry name" value="MeTrfase_RsmB-F_NOP2_cat"/>
</dbReference>
<dbReference type="CDD" id="cd02440">
    <property type="entry name" value="AdoMet_MTases"/>
    <property type="match status" value="1"/>
</dbReference>
<dbReference type="GO" id="GO:0006364">
    <property type="term" value="P:rRNA processing"/>
    <property type="evidence" value="ECO:0007669"/>
    <property type="project" value="UniProtKB-KW"/>
</dbReference>
<dbReference type="Pfam" id="PF01189">
    <property type="entry name" value="Methyltr_RsmB-F"/>
    <property type="match status" value="1"/>
</dbReference>
<dbReference type="InterPro" id="IPR054728">
    <property type="entry name" value="RsmB-like_ferredoxin"/>
</dbReference>
<name>A0A660SLI2_UNCT6</name>
<dbReference type="InterPro" id="IPR018314">
    <property type="entry name" value="RsmB/NOL1/NOP2-like_CS"/>
</dbReference>
<evidence type="ECO:0000256" key="3">
    <source>
        <dbReference type="ARBA" id="ARBA00007494"/>
    </source>
</evidence>
<evidence type="ECO:0000256" key="5">
    <source>
        <dbReference type="ARBA" id="ARBA00022490"/>
    </source>
</evidence>
<gene>
    <name evidence="16" type="ORF">DRP43_03035</name>
</gene>
<comment type="catalytic activity">
    <reaction evidence="13">
        <text>cytidine(967) in 16S rRNA + S-adenosyl-L-methionine = 5-methylcytidine(967) in 16S rRNA + S-adenosyl-L-homocysteine + H(+)</text>
        <dbReference type="Rhea" id="RHEA:42748"/>
        <dbReference type="Rhea" id="RHEA-COMP:10219"/>
        <dbReference type="Rhea" id="RHEA-COMP:10220"/>
        <dbReference type="ChEBI" id="CHEBI:15378"/>
        <dbReference type="ChEBI" id="CHEBI:57856"/>
        <dbReference type="ChEBI" id="CHEBI:59789"/>
        <dbReference type="ChEBI" id="CHEBI:74483"/>
        <dbReference type="ChEBI" id="CHEBI:82748"/>
        <dbReference type="EC" id="2.1.1.176"/>
    </reaction>
</comment>
<evidence type="ECO:0000313" key="17">
    <source>
        <dbReference type="Proteomes" id="UP000271125"/>
    </source>
</evidence>
<comment type="function">
    <text evidence="1">Specifically methylates the cytosine at position 967 (m5C967) of 16S rRNA.</text>
</comment>
<dbReference type="Gene3D" id="3.30.70.1170">
    <property type="entry name" value="Sun protein, domain 3"/>
    <property type="match status" value="1"/>
</dbReference>
<evidence type="ECO:0000256" key="10">
    <source>
        <dbReference type="ARBA" id="ARBA00022884"/>
    </source>
</evidence>